<dbReference type="PROSITE" id="PS00012">
    <property type="entry name" value="PHOSPHOPANTETHEINE"/>
    <property type="match status" value="3"/>
</dbReference>
<evidence type="ECO:0000259" key="13">
    <source>
        <dbReference type="PROSITE" id="PS52019"/>
    </source>
</evidence>
<dbReference type="InterPro" id="IPR050091">
    <property type="entry name" value="PKS_NRPS_Biosynth_Enz"/>
</dbReference>
<feature type="active site" description="Proton donor; for dehydratase activity" evidence="9">
    <location>
        <position position="3215"/>
    </location>
</feature>
<dbReference type="InterPro" id="IPR014043">
    <property type="entry name" value="Acyl_transferase_dom"/>
</dbReference>
<keyword evidence="7" id="KW-0511">Multifunctional enzyme</keyword>
<dbReference type="NCBIfam" id="NF045894">
    <property type="entry name" value="PKS_plus_SDR"/>
    <property type="match status" value="1"/>
</dbReference>
<dbReference type="SMART" id="SM00826">
    <property type="entry name" value="PKS_DH"/>
    <property type="match status" value="2"/>
</dbReference>
<feature type="domain" description="PKS/mFAS DH" evidence="13">
    <location>
        <begin position="3016"/>
        <end position="3289"/>
    </location>
</feature>
<evidence type="ECO:0000256" key="2">
    <source>
        <dbReference type="ARBA" id="ARBA00004792"/>
    </source>
</evidence>
<feature type="domain" description="Carrier" evidence="11">
    <location>
        <begin position="5241"/>
        <end position="5316"/>
    </location>
</feature>
<dbReference type="Pfam" id="PF13602">
    <property type="entry name" value="ADH_zinc_N_2"/>
    <property type="match status" value="1"/>
</dbReference>
<protein>
    <submittedName>
        <fullName evidence="14">Polyketide synthase type I</fullName>
    </submittedName>
</protein>
<dbReference type="SUPFAM" id="SSF51735">
    <property type="entry name" value="NAD(P)-binding Rossmann-fold domains"/>
    <property type="match status" value="7"/>
</dbReference>
<evidence type="ECO:0000256" key="6">
    <source>
        <dbReference type="ARBA" id="ARBA00023194"/>
    </source>
</evidence>
<dbReference type="InterPro" id="IPR014030">
    <property type="entry name" value="Ketoacyl_synth_N"/>
</dbReference>
<dbReference type="InterPro" id="IPR013968">
    <property type="entry name" value="PKS_KR"/>
</dbReference>
<dbReference type="Pfam" id="PF00109">
    <property type="entry name" value="ketoacyl-synt"/>
    <property type="match status" value="3"/>
</dbReference>
<dbReference type="Gene3D" id="3.30.70.3290">
    <property type="match status" value="3"/>
</dbReference>
<dbReference type="EMBL" id="AH015386">
    <property type="protein sequence ID" value="ABB88535.1"/>
    <property type="molecule type" value="Genomic_DNA"/>
</dbReference>
<dbReference type="CDD" id="cd08956">
    <property type="entry name" value="KR_3_FAS_SDR_x"/>
    <property type="match status" value="2"/>
</dbReference>
<dbReference type="InterPro" id="IPR049551">
    <property type="entry name" value="PKS_DH_C"/>
</dbReference>
<feature type="region of interest" description="C-terminal hotdog fold" evidence="9">
    <location>
        <begin position="3152"/>
        <end position="3289"/>
    </location>
</feature>
<feature type="active site" description="Proton donor; for dehydratase activity" evidence="9">
    <location>
        <position position="1172"/>
    </location>
</feature>
<dbReference type="GO" id="GO:0006633">
    <property type="term" value="P:fatty acid biosynthetic process"/>
    <property type="evidence" value="ECO:0007669"/>
    <property type="project" value="InterPro"/>
</dbReference>
<dbReference type="SUPFAM" id="SSF50129">
    <property type="entry name" value="GroES-like"/>
    <property type="match status" value="1"/>
</dbReference>
<evidence type="ECO:0000259" key="12">
    <source>
        <dbReference type="PROSITE" id="PS52004"/>
    </source>
</evidence>
<feature type="region of interest" description="Disordered" evidence="10">
    <location>
        <begin position="2918"/>
        <end position="2944"/>
    </location>
</feature>
<dbReference type="InterPro" id="IPR016036">
    <property type="entry name" value="Malonyl_transacylase_ACP-bd"/>
</dbReference>
<proteinExistence type="predicted"/>
<evidence type="ECO:0000259" key="11">
    <source>
        <dbReference type="PROSITE" id="PS50075"/>
    </source>
</evidence>
<dbReference type="InterPro" id="IPR049900">
    <property type="entry name" value="PKS_mFAS_DH"/>
</dbReference>
<dbReference type="PROSITE" id="PS50075">
    <property type="entry name" value="CARRIER"/>
    <property type="match status" value="3"/>
</dbReference>
<dbReference type="FunFam" id="1.10.1200.10:FF:000007">
    <property type="entry name" value="Probable polyketide synthase pks17"/>
    <property type="match status" value="3"/>
</dbReference>
<dbReference type="InterPro" id="IPR016039">
    <property type="entry name" value="Thiolase-like"/>
</dbReference>
<dbReference type="SMART" id="SM00822">
    <property type="entry name" value="PKS_KR"/>
    <property type="match status" value="3"/>
</dbReference>
<dbReference type="PROSITE" id="PS52004">
    <property type="entry name" value="KS3_2"/>
    <property type="match status" value="3"/>
</dbReference>
<keyword evidence="8" id="KW-0012">Acyltransferase</keyword>
<dbReference type="Pfam" id="PF14765">
    <property type="entry name" value="PS-DH"/>
    <property type="match status" value="2"/>
</dbReference>
<dbReference type="SUPFAM" id="SSF47336">
    <property type="entry name" value="ACP-like"/>
    <property type="match status" value="3"/>
</dbReference>
<dbReference type="InterPro" id="IPR020841">
    <property type="entry name" value="PKS_Beta-ketoAc_synthase_dom"/>
</dbReference>
<evidence type="ECO:0000256" key="10">
    <source>
        <dbReference type="SAM" id="MobiDB-lite"/>
    </source>
</evidence>
<dbReference type="PROSITE" id="PS00606">
    <property type="entry name" value="KS3_1"/>
    <property type="match status" value="3"/>
</dbReference>
<dbReference type="InterPro" id="IPR041618">
    <property type="entry name" value="PKS_DE"/>
</dbReference>
<evidence type="ECO:0000256" key="5">
    <source>
        <dbReference type="ARBA" id="ARBA00022679"/>
    </source>
</evidence>
<keyword evidence="4" id="KW-0597">Phosphoprotein</keyword>
<feature type="region of interest" description="N-terminal hotdog fold" evidence="9">
    <location>
        <begin position="974"/>
        <end position="1099"/>
    </location>
</feature>
<dbReference type="InterPro" id="IPR006162">
    <property type="entry name" value="Ppantetheine_attach_site"/>
</dbReference>
<dbReference type="InterPro" id="IPR018201">
    <property type="entry name" value="Ketoacyl_synth_AS"/>
</dbReference>
<dbReference type="InterPro" id="IPR001227">
    <property type="entry name" value="Ac_transferase_dom_sf"/>
</dbReference>
<feature type="region of interest" description="C-terminal hotdog fold" evidence="9">
    <location>
        <begin position="1111"/>
        <end position="1247"/>
    </location>
</feature>
<dbReference type="GO" id="GO:0016491">
    <property type="term" value="F:oxidoreductase activity"/>
    <property type="evidence" value="ECO:0007669"/>
    <property type="project" value="InterPro"/>
</dbReference>
<dbReference type="CDD" id="cd08952">
    <property type="entry name" value="KR_1_SDR_x"/>
    <property type="match status" value="1"/>
</dbReference>
<dbReference type="SUPFAM" id="SSF53901">
    <property type="entry name" value="Thiolase-like"/>
    <property type="match status" value="3"/>
</dbReference>
<dbReference type="GO" id="GO:0004315">
    <property type="term" value="F:3-oxoacyl-[acyl-carrier-protein] synthase activity"/>
    <property type="evidence" value="ECO:0007669"/>
    <property type="project" value="InterPro"/>
</dbReference>
<dbReference type="Gene3D" id="3.90.180.10">
    <property type="entry name" value="Medium-chain alcohol dehydrogenases, catalytic domain"/>
    <property type="match status" value="1"/>
</dbReference>
<dbReference type="Pfam" id="PF02801">
    <property type="entry name" value="Ketoacyl-synt_C"/>
    <property type="match status" value="3"/>
</dbReference>
<dbReference type="GO" id="GO:0033068">
    <property type="term" value="P:macrolide biosynthetic process"/>
    <property type="evidence" value="ECO:0007669"/>
    <property type="project" value="UniProtKB-ARBA"/>
</dbReference>
<dbReference type="Gene3D" id="3.40.50.11460">
    <property type="match status" value="1"/>
</dbReference>
<comment type="cofactor">
    <cofactor evidence="1">
        <name>pantetheine 4'-phosphate</name>
        <dbReference type="ChEBI" id="CHEBI:47942"/>
    </cofactor>
</comment>
<evidence type="ECO:0000256" key="3">
    <source>
        <dbReference type="ARBA" id="ARBA00022450"/>
    </source>
</evidence>
<dbReference type="InterPro" id="IPR011032">
    <property type="entry name" value="GroES-like_sf"/>
</dbReference>
<dbReference type="Gene3D" id="3.10.129.110">
    <property type="entry name" value="Polyketide synthase dehydratase"/>
    <property type="match status" value="2"/>
</dbReference>
<feature type="non-terminal residue" evidence="14">
    <location>
        <position position="1"/>
    </location>
</feature>
<dbReference type="FunFam" id="3.40.47.10:FF:000019">
    <property type="entry name" value="Polyketide synthase type I"/>
    <property type="match status" value="3"/>
</dbReference>
<keyword evidence="5" id="KW-0808">Transferase</keyword>
<sequence length="5393" mass="558838">MVLGESISSLSPAGTRWKRPSPMPPRGPWTAPSCACASPRCWPSTAATHRPVATNRPARNRRRTCRRPPTTNCSPSWTTSASTSSRKGIRVADEDKLREYLRRALAEAQSARHRLAEVERARREPIAIVGMACRFPGGVGSPEDLWDLVVDGRDGITAFPQDRGWDLAGLPVGLGGFVAGAADFDPGFFGISPREALAMDPQQRLLLETSWEALERAGIDPLSVRGSRTGVFAGVMYHDYATLMDTVPEELHGFIGNGNAASIATGRVAYTFGLEGPAVTVDTACSSSLVTLHLAVQSLRNGETSLALAGGVTIMSTPGTYVEFDRLGGLAADGRCKAFSAAADGTGWSEGVGMMVLERLSDARRNGHRVLAVVRGSAVNQDGASNGLTAPNGRAQRQVILEALTDAALSPSDVDAVEAHGTGTSLGDPVEAQALLAAYGTGRERPLWLGSVKSNLGHTQAAAGVAGVIKMVQAMRHGVLPRTLHAEEPTPHVDWSDGALTLLTEPVEWPATDVRRAGVSAFGVSGTNAHVVIEQAPDEAMTQPEVSSPVPVPVVVSGRDEVGLGVAAGRLGGFVSGDVGVSVVEVARAAGVGRAALECRGAVVAADRAELLAGLEELAGGGGLRGVAGRGGLTGFSAGLHVGWVCQRSFVSSYVRVRRCRCVSVLSACRRVRDGGRAVWVFAFEVALFRLVESFGVVPEFVVGHSVGEVAAAHVGGSAVAEDAVRLVAARATLMGELPSGGAMLAVGASEDEVLRVLQGLSGVVEVAAINGASSVVVSGDAAAVGAVETVAAERGWRHRRLRVSHAFHSPLVEPVLGRFREAIEGVEFGRPRLGFVSSVEVGAGADSVEYWVRNVRQTVRFADAVTHAWRQGVTRFVEIGPDSALSAAGADCVPDDAAVSFVALQRRGRPQARALAEGLAGFHVAGGSVDWAAYLPPARHVDLPTTAFRRQRYWLRPAANGDIGALGLLPAGTPLLGAATPLAGSDGYLLTGRLAVASLPWLADHRVAGEVLLPGAAFAELAVQAADRVGCDHVAELVLQAPLTLTDTTAVRLQLAVHEADGAGRRSLEIHSRPEDASPDASWTLHATGVLTTTPAEPVRTEDVWPPRDATPLTVDTVYGDLAALGLEYGPAFQGLRAAWQRGEEVFAEIALPEELPLRPSEFGVHPALLDAALHALSLTGTTEGARLPFSWSGVRLHATGPAAARVRLVPTGDGTVALDLFDTTGAPVASVASLALRPAGGPAAVRVPHDSLFRLDWEAAPAPADPVAGTWAVLGTPPTELTADLRAAGIGLVADGSATAATTVLAVPSGEPVHQVTAAVLHQVQDWLAAAAAPARLLVVTRGAVSTGPDDRPADPGGAAVWGLLRAAQAEQPDRILLADTDLTGESRRALVAVADAGHPQTALRHGALLVPRLVRPEPAPPADRNWRLAVTRPGTLDHLALVPAPAAHAPLAAGQVRIAVRAAGLNFRDVLIALGMYPGEVALGGEGAGVVTEVADDVTDLAPGTPVLGLFPDAFAPVAVADRAALAPVPDGWSFEQAAAVPIAHLTAYLGLVRLAGLREGQAVLVHSAAGGVGTAAVQLARHLGAEVYGTASPGKWQVLRDLGLDDAHIASSRDTAFATRFGQVDVVLNSLSGEFVDASAALLRPGRRFLEMGKTRLRDPDDFAGLHYQPVDLMQVPPDEMRELLAEVLELFATGALTVPTPSVWPVARAADAFRHLSQARHTGKLVLTLPRRPDPEGTVLITGGTGTLGALVARHLVREHGVRHLLLTGRRGSHAPGAAELAADLAGLGADVEIAACDASDRDALAALLAGVPAAHPLTAVVHAAGVTDDALFAAQTPERLSGVLRPKVDAALHLDELTRGHDLAAFVFFSSATGTLGGPGQAPYAAANACLDALAARRRAAGLPAQSLAWGLWAPPSGITGDLSPSDLARMARAGVQALSAEEALALFDAALALDEPVLLPAKVRLRTADPALLPPLLRTLAPAPRRRAAAGRAPASAPARLTSEQALSLVRTEAAAVLGHTGAAAVDPDTEFRALGVDSLSAVELRNRLAAATGVSLPATLVFDYPTPAALAAHLTEEPDEPNAGGVPPAEDAPAVTDEPVAIVGMACRFPAGIRSPEQLWRFLLDGGDGISEFPTDRGWDLDTLFDPDPDRPGTSYTRHGGFLRDAADFDAEFFGINPREALATDPQQRLLLETTWETFERAGLDPTAVRGSRTGVFVGVMRQDYGPMLHHAAEGVEGYRLTGSAASVASGRLAYTFGLEGPALTVDTACSSSLVALHLAAQALRNGECDLALAGGATVMATPGLFVEFSRQRGLAADGRCKSFSAPRTHSWSEAFGMLLVKRLSDARRNGHRVLAVVRGSAVNSDGASNGLTAPNGPSKQRVIRSALAAAGVSARDVDVVEAHGTGTTLGDPIEAQALLATYGREREGEPLWLGSVKSNIGHTQAASGVAGIIKTVLALGEGVLPRTLHVGEPSPHVDWSSGAVSLLSEARPWPETGRPRRAAVSSFGVSGTNAHVVIEQAPDEAETRPAAGPPLPLPVVVSARTRPALRAQAARLLTHLREHPDLPQDALAAALLTTRTAHPHRALVPGEPSAGLAALAEGAPGAADVITGFAPDAGKLALLFPGQGSQRPGAGRALVAEFPAYAAAFDTVCAALDPHLPRPLREVLFAAGGTPEADLLERTDFTQAALFAVEVALTRLLESWGVVPDLVAGHSVGEIVAAHVAGALTLGDAARLVAARGRLMARATPGGAMVAVEATEAELAPQLAEHTGRVRLAAVNGPRSVVVSGDADAAEEIAAHWRERGRRTRRLRVTMAPHSPHVDGILDEYREVVSGITFTAPHLPVVSTVTGAPLTEREITDPEHWVANVRDAVRFLPAVRALAAAGVTAFVETGPSAALTAMVRDCLPGPTSGPDAADRDAADQDAPAPEPVVLPTLRDGRDEVPAVLDAVTRLHVHGRSPDWAKVTEGRAPGPLPLPVYAFQPRRFWMTGETGTGADAAGLDPVRHPLLGAAVALADGTGVLFTGRLSTSTHPWLADHTVAGRTVVPGTALVELVARAGTELGCDRIAELVMDTPLVLPERGATAVQLVVGTPDDTGRREVTLHSRTETGADDVPWVRHATGVLEPHPGTAPAPVVLPPDGAEPVEPADLYDLLADRGLAYGPVFRGLRAAWRRDTPAGTEVFAEAELPDAADPQGFGVHPALLDATLHALAADASADTAALPFAFTGVTVHQGAGRTLRARLTPHDGGLTVTTHDEHGTPVLTVDRLVLRPVPADLRGTTPGTDALYTLDWTPVAADTDGPPPAELGPDLDLDALTDPAERLLAAFPPDGTGGPAGISAAVHRALALLRAFLTDERLADRTLVLRTRGAVDGDDLGAAAVWGLARSAQSESPGRVVLLDSDGSVPDSVALATGEPQLAVRRGEVLVPRLTRTDAAEPAAWDPEGTVLITGGTGALGSTLARHLVAEHGVRHLLLVARRGPDAPGAADLVADLARLGATAQVAACDVADREALAALLAAVPDAHPLTAVVHTAGVLDDGMLTAQTPQRVDHVLRPKAEAALHLDELTRGHDLAAFVLYSSAAGLLGSPGQSNYAAANAVLDALAVRRRAAALPAVSLAWGLWAGTGGMGDAADDTARRRIERLGVVPLSPEEGTRLFDAAVHGPAPLAVPVRLDLAALRAQARTVPPAPVLRGLVRVPARPTGTGALQAQLAGLDDAARRRLVLDTVRTAVAATLGHTGPASLGDRRAFTDLGFDSLTSVELRNRLTARTGVHLPATLAFDHPSIDAVTAHLLGRLTADTAPAAPAAARRAGRADEPIAIVGMACRYPGSVRSPEDLWRLVTGDDDAMSPFPTDRGWDTERLYDPDPDRAGHTYLTSGGFLHDAARFDAGLFGISPREALAMDPQQRLLLETSWEALERAGMDPLSLRDSDTGVFVGVMYHDYATRLPSTPSDVEGYLGAGTAGSVASGRLSYTFGLRGPAVTVDTACSSSLVTLHLAAQALRAGECSLALAGGATVMATPGTFIEFSRQRGLAADGRVKAFSADADGTVWSEGVGLLVLERLSDARRAGHRVLGVVRGTAVNQDGASNGLTAPNGPSQERVIRTALHAAGLSPADVDLVEAHGTGTALGDPIEAQALLATYGQERAGEPLWLGSVKSHLGHTQAAAGVAGVIKAVQAMRHGVLPRTLHVDQPSPHVDWESGAVRLLTEDRPWPDTGRPRRAAVSSFGISGTNAHVVIEQAPAAPPLEPAPARLVPVPLSGNTEAALRAQARQLHRWLTASPDTGPVETAAALATGRAQLPHRAVVVAADREHLLGGLSALAADEGAPHVVTGTAGSTGRTVFVFPGQGAQWAGMAVELLDASPVFAARMAECAAALGEFTDWSLLDVVRGEGGAASLERVDVIQPVSFAVMVSLAALWRSFGVEPDAVVGHSQGEIAAACVAGALSLRDAAKVVCARSSLIAEELAGHGGMASVALPADEVSALLPATGDVTVAAVNGPAATVVAGEPAALERLLADCAARGARTRHVAVDYASHSPQVERIETRLREVLAEVRPRAADVPMFSTVVADWVGPDDLDAGYWYRNLRHTVRFEEAVRALADQGHLAFIEVSPHPVLVPGIDQTLDEAIVVGSLRRDDGGPDRFLLSVAEAQVAGVPVRLAAAFDDDRPAPVDLPDLPTYPFQQQHYWLTAPEHTGGTGQDSAFWTAVDDADPTDPGQLAELLGVPAGPLAEVLPGLTAWRAAQDAAAAADTLRYTVRWRPAQLDDAVLTGTWLVVAPEGLALATDCAAALTRAGAAARVVGPDEAAAAIGTADALLSLLGLTPGDPEDEPAVPAALAATLDLVRAVVRTGADTTLWLVTSGAVAAAPADRLPRPEQATLWGLGRTLALEHPRLYGGILDIPDLPEEPDGTLDRLPAVLAGTEDQAALRAAGVLVPRLARAPLAGRTPVGPWRPSGTVLVTDGLGPMGLPAARWLAANGAQALVLTTDDPSATAPDDLGVPVTVRTCDPADEKELAALLAAIPADAPLTAVVHAAGTLRSGPVADLDLAEAAATLDAKVRGAATLHRLTGELEAFVLFSSVAATWGGGEQGAFAAANAYLDALAHHRHALGLPATALAWGPWEGVGLGAADAAGEAARREQLRRRGVLALPPDRALTAMADAVRHGDAAVTVADVDWAVFAPAFTAARPSPLLSDLPDVRDGATADAGAEPAADSSSLVARLTALPEAEQRRALTDLVRREAAVVLGHDDPDAMPTDRPFTDLGFDSLAAVNLRNRLGTATGVRLSATAVFDHPSPAALADHLLRHLAAPPTAAVGSLDEELDRLAGVLSGVSDEDERRRALTRLQGLVGRLATPADTGRASVGEALGTASDEEIFRFIDSELS</sequence>
<dbReference type="SMART" id="SM00823">
    <property type="entry name" value="PKS_PP"/>
    <property type="match status" value="3"/>
</dbReference>
<dbReference type="PANTHER" id="PTHR43775:SF51">
    <property type="entry name" value="INACTIVE PHENOLPHTHIOCEROL SYNTHESIS POLYKETIDE SYNTHASE TYPE I PKS1-RELATED"/>
    <property type="match status" value="1"/>
</dbReference>
<dbReference type="InterPro" id="IPR014031">
    <property type="entry name" value="Ketoacyl_synth_C"/>
</dbReference>
<dbReference type="PROSITE" id="PS52019">
    <property type="entry name" value="PKS_MFAS_DH"/>
    <property type="match status" value="2"/>
</dbReference>
<dbReference type="Gene3D" id="3.40.50.720">
    <property type="entry name" value="NAD(P)-binding Rossmann-like Domain"/>
    <property type="match status" value="3"/>
</dbReference>
<dbReference type="InterPro" id="IPR042104">
    <property type="entry name" value="PKS_dehydratase_sf"/>
</dbReference>
<dbReference type="CDD" id="cd00833">
    <property type="entry name" value="PKS"/>
    <property type="match status" value="3"/>
</dbReference>
<feature type="region of interest" description="N-terminal hotdog fold" evidence="9">
    <location>
        <begin position="3016"/>
        <end position="3141"/>
    </location>
</feature>
<dbReference type="Gene3D" id="3.40.47.10">
    <property type="match status" value="3"/>
</dbReference>
<dbReference type="InterPro" id="IPR020807">
    <property type="entry name" value="PKS_DH"/>
</dbReference>
<accession>Q0QMN5</accession>
<dbReference type="InterPro" id="IPR002364">
    <property type="entry name" value="Quin_OxRdtase/zeta-crystal_CS"/>
</dbReference>
<feature type="compositionally biased region" description="Polar residues" evidence="10">
    <location>
        <begin position="1"/>
        <end position="12"/>
    </location>
</feature>
<evidence type="ECO:0000256" key="1">
    <source>
        <dbReference type="ARBA" id="ARBA00001957"/>
    </source>
</evidence>
<dbReference type="InterPro" id="IPR032821">
    <property type="entry name" value="PKS_assoc"/>
</dbReference>
<dbReference type="Pfam" id="PF08659">
    <property type="entry name" value="KR"/>
    <property type="match status" value="3"/>
</dbReference>
<dbReference type="InterPro" id="IPR020806">
    <property type="entry name" value="PKS_PP-bd"/>
</dbReference>
<dbReference type="Gene3D" id="1.10.1200.10">
    <property type="entry name" value="ACP-like"/>
    <property type="match status" value="3"/>
</dbReference>
<dbReference type="Pfam" id="PF18369">
    <property type="entry name" value="PKS_DE"/>
    <property type="match status" value="1"/>
</dbReference>
<dbReference type="Pfam" id="PF08240">
    <property type="entry name" value="ADH_N"/>
    <property type="match status" value="1"/>
</dbReference>
<evidence type="ECO:0000313" key="14">
    <source>
        <dbReference type="EMBL" id="ABB88535.1"/>
    </source>
</evidence>
<dbReference type="GO" id="GO:0031177">
    <property type="term" value="F:phosphopantetheine binding"/>
    <property type="evidence" value="ECO:0007669"/>
    <property type="project" value="InterPro"/>
</dbReference>
<evidence type="ECO:0000256" key="4">
    <source>
        <dbReference type="ARBA" id="ARBA00022553"/>
    </source>
</evidence>
<reference evidence="14" key="1">
    <citation type="journal article" date="2006" name="J. Antibiot.">
        <title>Isolation and identification of three new 5-alkenyl-3,3(2H)-furanones from two streptomyces species using a genomic screening approach.</title>
        <authorList>
            <person name="Banskota A.H."/>
            <person name="Mcalpine J.B."/>
            <person name="Sorensen D."/>
            <person name="Aouidate M."/>
            <person name="Piraee M."/>
            <person name="Alarco A.M."/>
            <person name="Omura S."/>
            <person name="Shiomi K."/>
            <person name="Farnet C.M."/>
            <person name="Zazopoulos E."/>
        </authorList>
    </citation>
    <scope>NUCLEOTIDE SEQUENCE</scope>
    <source>
        <strain evidence="14">Eco86</strain>
    </source>
</reference>
<feature type="region of interest" description="Disordered" evidence="10">
    <location>
        <begin position="48"/>
        <end position="89"/>
    </location>
</feature>
<dbReference type="CDD" id="cd05195">
    <property type="entry name" value="enoyl_red"/>
    <property type="match status" value="1"/>
</dbReference>
<feature type="active site" description="Proton acceptor; for dehydratase activity" evidence="9">
    <location>
        <position position="3048"/>
    </location>
</feature>
<dbReference type="InterPro" id="IPR015083">
    <property type="entry name" value="NorB/c/GfsB-D-like_docking"/>
</dbReference>
<dbReference type="InterPro" id="IPR020843">
    <property type="entry name" value="ER"/>
</dbReference>
<dbReference type="InterPro" id="IPR036291">
    <property type="entry name" value="NAD(P)-bd_dom_sf"/>
</dbReference>
<dbReference type="Pfam" id="PF00698">
    <property type="entry name" value="Acyl_transf_1"/>
    <property type="match status" value="3"/>
</dbReference>
<feature type="domain" description="Ketosynthase family 3 (KS3)" evidence="12">
    <location>
        <begin position="2105"/>
        <end position="2529"/>
    </location>
</feature>
<dbReference type="SMART" id="SM00829">
    <property type="entry name" value="PKS_ER"/>
    <property type="match status" value="1"/>
</dbReference>
<feature type="domain" description="Ketosynthase family 3 (KS3)" evidence="12">
    <location>
        <begin position="123"/>
        <end position="535"/>
    </location>
</feature>
<dbReference type="InterPro" id="IPR049552">
    <property type="entry name" value="PKS_DH_N"/>
</dbReference>
<comment type="pathway">
    <text evidence="2">Antibiotic biosynthesis.</text>
</comment>
<dbReference type="Gene3D" id="1.10.287.1960">
    <property type="match status" value="1"/>
</dbReference>
<dbReference type="Pfam" id="PF08990">
    <property type="entry name" value="Docking"/>
    <property type="match status" value="1"/>
</dbReference>
<keyword evidence="3" id="KW-0596">Phosphopantetheine</keyword>
<dbReference type="SMART" id="SM01294">
    <property type="entry name" value="PKS_PP_betabranch"/>
    <property type="match status" value="3"/>
</dbReference>
<name>Q0QMN5_9ACTN</name>
<evidence type="ECO:0000256" key="7">
    <source>
        <dbReference type="ARBA" id="ARBA00023268"/>
    </source>
</evidence>
<dbReference type="InterPro" id="IPR013154">
    <property type="entry name" value="ADH-like_N"/>
</dbReference>
<feature type="domain" description="PKS/mFAS DH" evidence="13">
    <location>
        <begin position="974"/>
        <end position="1247"/>
    </location>
</feature>
<dbReference type="SUPFAM" id="SSF52151">
    <property type="entry name" value="FabD/lysophospholipase-like"/>
    <property type="match status" value="3"/>
</dbReference>
<dbReference type="SUPFAM" id="SSF55048">
    <property type="entry name" value="Probable ACP-binding domain of malonyl-CoA ACP transacylase"/>
    <property type="match status" value="3"/>
</dbReference>
<dbReference type="Gene3D" id="6.10.140.1830">
    <property type="match status" value="1"/>
</dbReference>
<feature type="region of interest" description="Disordered" evidence="10">
    <location>
        <begin position="1"/>
        <end position="28"/>
    </location>
</feature>
<dbReference type="SMART" id="SM00827">
    <property type="entry name" value="PKS_AT"/>
    <property type="match status" value="3"/>
</dbReference>
<dbReference type="InterPro" id="IPR009081">
    <property type="entry name" value="PP-bd_ACP"/>
</dbReference>
<dbReference type="GO" id="GO:0004312">
    <property type="term" value="F:fatty acid synthase activity"/>
    <property type="evidence" value="ECO:0007669"/>
    <property type="project" value="TreeGrafter"/>
</dbReference>
<dbReference type="InterPro" id="IPR036736">
    <property type="entry name" value="ACP-like_sf"/>
</dbReference>
<dbReference type="Pfam" id="PF00550">
    <property type="entry name" value="PP-binding"/>
    <property type="match status" value="3"/>
</dbReference>
<feature type="compositionally biased region" description="Low complexity" evidence="10">
    <location>
        <begin position="67"/>
        <end position="85"/>
    </location>
</feature>
<organism evidence="14">
    <name type="scientific">Streptomyces sp. Eco86</name>
    <dbReference type="NCBI Taxonomy" id="358765"/>
    <lineage>
        <taxon>Bacteria</taxon>
        <taxon>Bacillati</taxon>
        <taxon>Actinomycetota</taxon>
        <taxon>Actinomycetes</taxon>
        <taxon>Kitasatosporales</taxon>
        <taxon>Streptomycetaceae</taxon>
        <taxon>Streptomyces</taxon>
    </lineage>
</organism>
<dbReference type="GO" id="GO:0008270">
    <property type="term" value="F:zinc ion binding"/>
    <property type="evidence" value="ECO:0007669"/>
    <property type="project" value="InterPro"/>
</dbReference>
<dbReference type="Gene3D" id="3.30.70.250">
    <property type="entry name" value="Malonyl-CoA ACP transacylase, ACP-binding"/>
    <property type="match status" value="1"/>
</dbReference>
<dbReference type="InterPro" id="IPR057326">
    <property type="entry name" value="KR_dom"/>
</dbReference>
<feature type="domain" description="Carrier" evidence="11">
    <location>
        <begin position="2011"/>
        <end position="2086"/>
    </location>
</feature>
<dbReference type="PANTHER" id="PTHR43775">
    <property type="entry name" value="FATTY ACID SYNTHASE"/>
    <property type="match status" value="1"/>
</dbReference>
<feature type="domain" description="Ketosynthase family 3 (KS3)" evidence="12">
    <location>
        <begin position="3825"/>
        <end position="4250"/>
    </location>
</feature>
<dbReference type="InterPro" id="IPR016035">
    <property type="entry name" value="Acyl_Trfase/lysoPLipase"/>
</dbReference>
<feature type="active site" description="Proton acceptor; for dehydratase activity" evidence="9">
    <location>
        <position position="1006"/>
    </location>
</feature>
<dbReference type="Pfam" id="PF16197">
    <property type="entry name" value="KAsynt_C_assoc"/>
    <property type="match status" value="3"/>
</dbReference>
<evidence type="ECO:0000256" key="8">
    <source>
        <dbReference type="ARBA" id="ARBA00023315"/>
    </source>
</evidence>
<evidence type="ECO:0000256" key="9">
    <source>
        <dbReference type="PROSITE-ProRule" id="PRU01363"/>
    </source>
</evidence>
<feature type="domain" description="Carrier" evidence="11">
    <location>
        <begin position="3731"/>
        <end position="3806"/>
    </location>
</feature>
<dbReference type="PROSITE" id="PS01162">
    <property type="entry name" value="QOR_ZETA_CRYSTAL"/>
    <property type="match status" value="1"/>
</dbReference>
<keyword evidence="6" id="KW-0045">Antibiotic biosynthesis</keyword>
<dbReference type="SMART" id="SM00825">
    <property type="entry name" value="PKS_KS"/>
    <property type="match status" value="3"/>
</dbReference>
<dbReference type="FunFam" id="3.40.366.10:FF:000002">
    <property type="entry name" value="Probable polyketide synthase 2"/>
    <property type="match status" value="2"/>
</dbReference>
<dbReference type="Pfam" id="PF21089">
    <property type="entry name" value="PKS_DH_N"/>
    <property type="match status" value="2"/>
</dbReference>
<dbReference type="Gene3D" id="3.40.366.10">
    <property type="entry name" value="Malonyl-Coenzyme A Acyl Carrier Protein, domain 2"/>
    <property type="match status" value="3"/>
</dbReference>